<feature type="transmembrane region" description="Helical" evidence="1">
    <location>
        <begin position="171"/>
        <end position="195"/>
    </location>
</feature>
<dbReference type="EMBL" id="LDYG01000019">
    <property type="protein sequence ID" value="KUP07850.1"/>
    <property type="molecule type" value="Genomic_DNA"/>
</dbReference>
<sequence>MKNYSNDNTARRYLAHVGLFGTSQLHLRNPYIVAWWSAAFPGFGHLLLSKNLRGFVLIIWEVVVNIHSCLNIAMVYTFQGKFELAKDVLDTRVLLIYIPVYIFGIWDSYRTTVDINDVYLLASSENHSFNSFSISPLEINYLDKRKPIYGLLWSLIVPGLGQLYLNRILIAFFVIIWTVVFCYFSHGLESIILLIRGNIEESTRALKPEWFMFFPSIYGFAAFDAYMNTIEQNKLFEKEQRNYLLHHYQSPSFIIRNGLKERK</sequence>
<keyword evidence="1" id="KW-1133">Transmembrane helix</keyword>
<accession>A0A147KAM5</accession>
<organism evidence="2 3">
    <name type="scientific">Bacillus coahuilensis p1.1.43</name>
    <dbReference type="NCBI Taxonomy" id="1150625"/>
    <lineage>
        <taxon>Bacteria</taxon>
        <taxon>Bacillati</taxon>
        <taxon>Bacillota</taxon>
        <taxon>Bacilli</taxon>
        <taxon>Bacillales</taxon>
        <taxon>Bacillaceae</taxon>
        <taxon>Bacillus</taxon>
    </lineage>
</organism>
<proteinExistence type="predicted"/>
<name>A0A147KAM5_9BACI</name>
<dbReference type="PATRIC" id="fig|1150625.3.peg.746"/>
<gene>
    <name evidence="2" type="ORF">Q75_03560</name>
</gene>
<evidence type="ECO:0000256" key="1">
    <source>
        <dbReference type="SAM" id="Phobius"/>
    </source>
</evidence>
<dbReference type="AlphaFoldDB" id="A0A147KAM5"/>
<feature type="transmembrane region" description="Helical" evidence="1">
    <location>
        <begin position="55"/>
        <end position="76"/>
    </location>
</feature>
<dbReference type="Proteomes" id="UP000074108">
    <property type="component" value="Unassembled WGS sequence"/>
</dbReference>
<keyword evidence="1" id="KW-0472">Membrane</keyword>
<dbReference type="STRING" id="1150625.Q75_03560"/>
<dbReference type="OrthoDB" id="1681403at2"/>
<keyword evidence="1" id="KW-0812">Transmembrane</keyword>
<keyword evidence="3" id="KW-1185">Reference proteome</keyword>
<reference evidence="2 3" key="1">
    <citation type="journal article" date="2016" name="Front. Microbiol.">
        <title>Microevolution Analysis of Bacillus coahuilensis Unveils Differences in Phosphorus Acquisition Strategies and Their Regulation.</title>
        <authorList>
            <person name="Gomez-Lunar Z."/>
            <person name="Hernandez-Gonzalez I."/>
            <person name="Rodriguez-Torres M.D."/>
            <person name="Souza V."/>
            <person name="Olmedo-Alvarez G."/>
        </authorList>
    </citation>
    <scope>NUCLEOTIDE SEQUENCE [LARGE SCALE GENOMIC DNA]</scope>
    <source>
        <strain evidence="3">p1.1.43</strain>
    </source>
</reference>
<dbReference type="RefSeq" id="WP_059350400.1">
    <property type="nucleotide sequence ID" value="NZ_LDYG01000019.1"/>
</dbReference>
<evidence type="ECO:0000313" key="3">
    <source>
        <dbReference type="Proteomes" id="UP000074108"/>
    </source>
</evidence>
<feature type="transmembrane region" description="Helical" evidence="1">
    <location>
        <begin position="88"/>
        <end position="106"/>
    </location>
</feature>
<protein>
    <submittedName>
        <fullName evidence="2">Membrane protein</fullName>
    </submittedName>
</protein>
<feature type="transmembrane region" description="Helical" evidence="1">
    <location>
        <begin position="31"/>
        <end position="48"/>
    </location>
</feature>
<evidence type="ECO:0000313" key="2">
    <source>
        <dbReference type="EMBL" id="KUP07850.1"/>
    </source>
</evidence>
<feature type="transmembrane region" description="Helical" evidence="1">
    <location>
        <begin position="148"/>
        <end position="165"/>
    </location>
</feature>
<comment type="caution">
    <text evidence="2">The sequence shown here is derived from an EMBL/GenBank/DDBJ whole genome shotgun (WGS) entry which is preliminary data.</text>
</comment>